<feature type="transmembrane region" description="Helical" evidence="2">
    <location>
        <begin position="417"/>
        <end position="437"/>
    </location>
</feature>
<dbReference type="Pfam" id="PF07916">
    <property type="entry name" value="TraG_N"/>
    <property type="match status" value="1"/>
</dbReference>
<name>V5F717_PHOLE</name>
<feature type="transmembrane region" description="Helical" evidence="2">
    <location>
        <begin position="358"/>
        <end position="378"/>
    </location>
</feature>
<reference evidence="5" key="1">
    <citation type="submission" date="2012-12" db="EMBL/GenBank/DDBJ databases">
        <title>Genome Sequence of Photobacterium leiognathi lrivu.4.1.</title>
        <authorList>
            <person name="Urbanczyk H."/>
            <person name="Ogura Y."/>
            <person name="Hayashi T."/>
            <person name="Dunlap P.V."/>
        </authorList>
    </citation>
    <scope>NUCLEOTIDE SEQUENCE [LARGE SCALE GENOMIC DNA]</scope>
    <source>
        <strain evidence="5">lrivu.4.1</strain>
    </source>
</reference>
<evidence type="ECO:0000259" key="3">
    <source>
        <dbReference type="Pfam" id="PF07916"/>
    </source>
</evidence>
<feature type="transmembrane region" description="Helical" evidence="2">
    <location>
        <begin position="59"/>
        <end position="75"/>
    </location>
</feature>
<feature type="compositionally biased region" description="Polar residues" evidence="1">
    <location>
        <begin position="969"/>
        <end position="985"/>
    </location>
</feature>
<feature type="region of interest" description="Disordered" evidence="1">
    <location>
        <begin position="969"/>
        <end position="1017"/>
    </location>
</feature>
<dbReference type="RefSeq" id="WP_023931211.1">
    <property type="nucleotide sequence ID" value="NZ_DF196808.1"/>
</dbReference>
<feature type="domain" description="TraG N-terminal Proteobacteria" evidence="3">
    <location>
        <begin position="5"/>
        <end position="447"/>
    </location>
</feature>
<sequence>MIWTIITFNESSTINATFNAIGAIFGSGAFIAAATMVAGMALLGMVVNGLQDGAKETNIPKFLGLLIIFSLGFTTKTSVSLQNELTGNTVKVDNIPIAIAVPAAGISQIRYKFLEMTETAFSLVDQNRISSSGYLSALNTFANLRQATVFASCPSGDSKSNINGYNICRSLANYTAECTAIKANRHKLGTVMREQNAIDSLIYNSNAFATAMTKQDGSVQTLGCKDAGAILKTALNSSAFEALADNINSKNESTISSIQKALISIGEDSSAGRNFLQALYLDRTMFDGTVAYLQDAGASDMAENLVSSEIQRNAQWAVQGDMFVRIVDKLIALLEALIFSISPFIALMYLMGSAGTKTFLLYIQLLIVISVMPSMLVISQNIIMNDMMAFATNLAKQGLAIGSLEYMEQLTKKAFELLALGGMVASTIVPMFAVALVTGSAHALSQAFKGAAANAKDTDFAPEIVNQGGAMKDMSLLNTATGDEHGNFMTQRAIDNVGAIGHSSEASESVKAAEKKSLSADQNYTNATSNAVKSINSEGYSRDQFQTMSNNLMSGSTAALAWQNNTTDTIMNGTGLNESQSRELAAKLGLGFNLSGSGANVSDAFSDKFSAEEKVALQKLTDNGKMDSLQANWQDSTQLAKQDGEKLTTGNQFVDEKAQQVQSAYSEKAAAEESYEKAKTLASTDKMSNDDLRTYLAINGKDERVKDSVFDTVASWSPEMQQAFYEKLDRFDGGVDGNHMDKDTAALAAFIATGNQFSKQDDVFEAVTGNSAPTNEAENVELENTGKHNNTVSGPTNNVPTGFKENFTNMKNQLREDHQSNRDSVNNAYENNGPFNEAKAKTEAKINNGKEEVVNQSVAGTALKGVENNVTQPVIDFVDKADSQALGLTSGITQAVSKEGLDNLSQFVSSETNRVFASVEKAYNEAFGESNNNKSNSSSNITIGSNGVPSYGENDKVITISDDGIPNFSSNNSSATFIENTTNKITQDKGEDNNPTKEKKNETDKTLDDKYNLQPQK</sequence>
<gene>
    <name evidence="4" type="ORF">PLEI_0280</name>
</gene>
<feature type="transmembrane region" description="Helical" evidence="2">
    <location>
        <begin position="20"/>
        <end position="47"/>
    </location>
</feature>
<evidence type="ECO:0000256" key="1">
    <source>
        <dbReference type="SAM" id="MobiDB-lite"/>
    </source>
</evidence>
<evidence type="ECO:0000313" key="4">
    <source>
        <dbReference type="EMBL" id="GAD28637.1"/>
    </source>
</evidence>
<dbReference type="HOGENOM" id="CLU_296631_0_0_6"/>
<feature type="region of interest" description="Disordered" evidence="1">
    <location>
        <begin position="928"/>
        <end position="948"/>
    </location>
</feature>
<accession>V5F717</accession>
<dbReference type="AlphaFoldDB" id="V5F717"/>
<keyword evidence="2" id="KW-0812">Transmembrane</keyword>
<dbReference type="eggNOG" id="COG4678">
    <property type="taxonomic scope" value="Bacteria"/>
</dbReference>
<keyword evidence="2" id="KW-1133">Transmembrane helix</keyword>
<dbReference type="Proteomes" id="UP000030675">
    <property type="component" value="Unassembled WGS sequence"/>
</dbReference>
<evidence type="ECO:0000256" key="2">
    <source>
        <dbReference type="SAM" id="Phobius"/>
    </source>
</evidence>
<feature type="compositionally biased region" description="Basic and acidic residues" evidence="1">
    <location>
        <begin position="986"/>
        <end position="1011"/>
    </location>
</feature>
<protein>
    <submittedName>
        <fullName evidence="4">TraG-like, N-terminal region family protein</fullName>
    </submittedName>
</protein>
<dbReference type="InterPro" id="IPR012931">
    <property type="entry name" value="TraG_N_Proteobacteria"/>
</dbReference>
<feature type="compositionally biased region" description="Low complexity" evidence="1">
    <location>
        <begin position="930"/>
        <end position="947"/>
    </location>
</feature>
<evidence type="ECO:0000313" key="5">
    <source>
        <dbReference type="Proteomes" id="UP000030675"/>
    </source>
</evidence>
<keyword evidence="2" id="KW-0472">Membrane</keyword>
<organism evidence="4 5">
    <name type="scientific">Photobacterium leiognathi lrivu.4.1</name>
    <dbReference type="NCBI Taxonomy" id="1248232"/>
    <lineage>
        <taxon>Bacteria</taxon>
        <taxon>Pseudomonadati</taxon>
        <taxon>Pseudomonadota</taxon>
        <taxon>Gammaproteobacteria</taxon>
        <taxon>Vibrionales</taxon>
        <taxon>Vibrionaceae</taxon>
        <taxon>Photobacterium</taxon>
    </lineage>
</organism>
<dbReference type="EMBL" id="DF196808">
    <property type="protein sequence ID" value="GAD28637.1"/>
    <property type="molecule type" value="Genomic_DNA"/>
</dbReference>
<proteinExistence type="predicted"/>
<feature type="transmembrane region" description="Helical" evidence="2">
    <location>
        <begin position="330"/>
        <end position="352"/>
    </location>
</feature>